<dbReference type="GO" id="GO:0006310">
    <property type="term" value="P:DNA recombination"/>
    <property type="evidence" value="ECO:0007669"/>
    <property type="project" value="UniProtKB-KW"/>
</dbReference>
<name>A0A7W8ZA36_9ACTN</name>
<evidence type="ECO:0000313" key="4">
    <source>
        <dbReference type="Proteomes" id="UP000588112"/>
    </source>
</evidence>
<comment type="caution">
    <text evidence="3">The sequence shown here is derived from an EMBL/GenBank/DDBJ whole genome shotgun (WGS) entry which is preliminary data.</text>
</comment>
<dbReference type="GO" id="GO:0015074">
    <property type="term" value="P:DNA integration"/>
    <property type="evidence" value="ECO:0007669"/>
    <property type="project" value="InterPro"/>
</dbReference>
<gene>
    <name evidence="3" type="ORF">BJ981_005884</name>
</gene>
<sequence>MRTIAIPSAITPALELHLAQYTGPGDDALIFTGSRGGTFRWSNFRRATNWADATRKIGLPGLHFHDLRHTGNTLAAGSGVSLRDLMERMGNDSVRAAMIYQHSTAQADRKIADAMNGMIGEATVPAVEYTKRTSRRRPRSRA</sequence>
<protein>
    <submittedName>
        <fullName evidence="3">Integrase</fullName>
    </submittedName>
</protein>
<accession>A0A7W8ZA36</accession>
<dbReference type="PROSITE" id="PS51898">
    <property type="entry name" value="TYR_RECOMBINASE"/>
    <property type="match status" value="1"/>
</dbReference>
<dbReference type="RefSeq" id="WP_184616627.1">
    <property type="nucleotide sequence ID" value="NZ_BOOS01000043.1"/>
</dbReference>
<dbReference type="InterPro" id="IPR011010">
    <property type="entry name" value="DNA_brk_join_enz"/>
</dbReference>
<evidence type="ECO:0000313" key="3">
    <source>
        <dbReference type="EMBL" id="MBB5630120.1"/>
    </source>
</evidence>
<evidence type="ECO:0000256" key="1">
    <source>
        <dbReference type="ARBA" id="ARBA00023172"/>
    </source>
</evidence>
<keyword evidence="4" id="KW-1185">Reference proteome</keyword>
<organism evidence="3 4">
    <name type="scientific">Sphaerisporangium krabiense</name>
    <dbReference type="NCBI Taxonomy" id="763782"/>
    <lineage>
        <taxon>Bacteria</taxon>
        <taxon>Bacillati</taxon>
        <taxon>Actinomycetota</taxon>
        <taxon>Actinomycetes</taxon>
        <taxon>Streptosporangiales</taxon>
        <taxon>Streptosporangiaceae</taxon>
        <taxon>Sphaerisporangium</taxon>
    </lineage>
</organism>
<dbReference type="Gene3D" id="1.10.443.10">
    <property type="entry name" value="Intergrase catalytic core"/>
    <property type="match status" value="1"/>
</dbReference>
<dbReference type="GO" id="GO:0003677">
    <property type="term" value="F:DNA binding"/>
    <property type="evidence" value="ECO:0007669"/>
    <property type="project" value="InterPro"/>
</dbReference>
<evidence type="ECO:0000259" key="2">
    <source>
        <dbReference type="PROSITE" id="PS51898"/>
    </source>
</evidence>
<dbReference type="InterPro" id="IPR013762">
    <property type="entry name" value="Integrase-like_cat_sf"/>
</dbReference>
<dbReference type="InterPro" id="IPR002104">
    <property type="entry name" value="Integrase_catalytic"/>
</dbReference>
<reference evidence="3 4" key="1">
    <citation type="submission" date="2020-08" db="EMBL/GenBank/DDBJ databases">
        <title>Sequencing the genomes of 1000 actinobacteria strains.</title>
        <authorList>
            <person name="Klenk H.-P."/>
        </authorList>
    </citation>
    <scope>NUCLEOTIDE SEQUENCE [LARGE SCALE GENOMIC DNA]</scope>
    <source>
        <strain evidence="3 4">DSM 45790</strain>
    </source>
</reference>
<dbReference type="Proteomes" id="UP000588112">
    <property type="component" value="Unassembled WGS sequence"/>
</dbReference>
<feature type="domain" description="Tyr recombinase" evidence="2">
    <location>
        <begin position="1"/>
        <end position="113"/>
    </location>
</feature>
<keyword evidence="1" id="KW-0233">DNA recombination</keyword>
<dbReference type="Pfam" id="PF00589">
    <property type="entry name" value="Phage_integrase"/>
    <property type="match status" value="1"/>
</dbReference>
<dbReference type="SUPFAM" id="SSF56349">
    <property type="entry name" value="DNA breaking-rejoining enzymes"/>
    <property type="match status" value="1"/>
</dbReference>
<proteinExistence type="predicted"/>
<dbReference type="AlphaFoldDB" id="A0A7W8ZA36"/>
<dbReference type="EMBL" id="JACHBR010000002">
    <property type="protein sequence ID" value="MBB5630120.1"/>
    <property type="molecule type" value="Genomic_DNA"/>
</dbReference>